<evidence type="ECO:0000313" key="2">
    <source>
        <dbReference type="EMBL" id="RZT35456.1"/>
    </source>
</evidence>
<dbReference type="Proteomes" id="UP000291078">
    <property type="component" value="Unassembled WGS sequence"/>
</dbReference>
<reference evidence="2 3" key="1">
    <citation type="journal article" date="2015" name="Stand. Genomic Sci.">
        <title>Genomic Encyclopedia of Bacterial and Archaeal Type Strains, Phase III: the genomes of soil and plant-associated and newly described type strains.</title>
        <authorList>
            <person name="Whitman W.B."/>
            <person name="Woyke T."/>
            <person name="Klenk H.P."/>
            <person name="Zhou Y."/>
            <person name="Lilburn T.G."/>
            <person name="Beck B.J."/>
            <person name="De Vos P."/>
            <person name="Vandamme P."/>
            <person name="Eisen J.A."/>
            <person name="Garrity G."/>
            <person name="Hugenholtz P."/>
            <person name="Kyrpides N.C."/>
        </authorList>
    </citation>
    <scope>NUCLEOTIDE SEQUENCE [LARGE SCALE GENOMIC DNA]</scope>
    <source>
        <strain evidence="2 3">ASC-9842</strain>
    </source>
</reference>
<gene>
    <name evidence="2" type="ORF">EV147_3898</name>
</gene>
<feature type="compositionally biased region" description="Basic and acidic residues" evidence="1">
    <location>
        <begin position="55"/>
        <end position="67"/>
    </location>
</feature>
<evidence type="ECO:0000256" key="1">
    <source>
        <dbReference type="SAM" id="MobiDB-lite"/>
    </source>
</evidence>
<evidence type="ECO:0000313" key="3">
    <source>
        <dbReference type="Proteomes" id="UP000291078"/>
    </source>
</evidence>
<sequence>MKHEETSSRNPARKPTNSERQDPVPEVDAIPPSGSNDGEKEIGQTPNEIMNEQVSPHDEQGNREQSDKPNISG</sequence>
<organism evidence="2 3">
    <name type="scientific">Cupriavidus agavae</name>
    <dbReference type="NCBI Taxonomy" id="1001822"/>
    <lineage>
        <taxon>Bacteria</taxon>
        <taxon>Pseudomonadati</taxon>
        <taxon>Pseudomonadota</taxon>
        <taxon>Betaproteobacteria</taxon>
        <taxon>Burkholderiales</taxon>
        <taxon>Burkholderiaceae</taxon>
        <taxon>Cupriavidus</taxon>
    </lineage>
</organism>
<name>A0A4Q7RP56_9BURK</name>
<keyword evidence="3" id="KW-1185">Reference proteome</keyword>
<accession>A0A4Q7RP56</accession>
<dbReference type="EMBL" id="SGXM01000006">
    <property type="protein sequence ID" value="RZT35456.1"/>
    <property type="molecule type" value="Genomic_DNA"/>
</dbReference>
<comment type="caution">
    <text evidence="2">The sequence shown here is derived from an EMBL/GenBank/DDBJ whole genome shotgun (WGS) entry which is preliminary data.</text>
</comment>
<proteinExistence type="predicted"/>
<protein>
    <submittedName>
        <fullName evidence="2">Uncharacterized protein</fullName>
    </submittedName>
</protein>
<dbReference type="AlphaFoldDB" id="A0A4Q7RP56"/>
<feature type="compositionally biased region" description="Polar residues" evidence="1">
    <location>
        <begin position="44"/>
        <end position="54"/>
    </location>
</feature>
<feature type="region of interest" description="Disordered" evidence="1">
    <location>
        <begin position="1"/>
        <end position="73"/>
    </location>
</feature>